<evidence type="ECO:0000256" key="1">
    <source>
        <dbReference type="ARBA" id="ARBA00004370"/>
    </source>
</evidence>
<dbReference type="GO" id="GO:0006935">
    <property type="term" value="P:chemotaxis"/>
    <property type="evidence" value="ECO:0007669"/>
    <property type="project" value="InterPro"/>
</dbReference>
<dbReference type="CDD" id="cd06225">
    <property type="entry name" value="HAMP"/>
    <property type="match status" value="1"/>
</dbReference>
<evidence type="ECO:0000313" key="10">
    <source>
        <dbReference type="Proteomes" id="UP000032427"/>
    </source>
</evidence>
<dbReference type="OrthoDB" id="7054443at2"/>
<dbReference type="Pfam" id="PF00015">
    <property type="entry name" value="MCPsignal"/>
    <property type="match status" value="1"/>
</dbReference>
<dbReference type="SUPFAM" id="SSF58104">
    <property type="entry name" value="Methyl-accepting chemotaxis protein (MCP) signaling domain"/>
    <property type="match status" value="1"/>
</dbReference>
<dbReference type="PATRIC" id="fig|80852.17.peg.2991"/>
<evidence type="ECO:0000256" key="2">
    <source>
        <dbReference type="ARBA" id="ARBA00023224"/>
    </source>
</evidence>
<feature type="transmembrane region" description="Helical" evidence="6">
    <location>
        <begin position="12"/>
        <end position="31"/>
    </location>
</feature>
<comment type="similarity">
    <text evidence="3">Belongs to the methyl-accepting chemotaxis (MCP) protein family.</text>
</comment>
<dbReference type="FunFam" id="1.10.287.950:FF:000001">
    <property type="entry name" value="Methyl-accepting chemotaxis sensory transducer"/>
    <property type="match status" value="1"/>
</dbReference>
<dbReference type="InterPro" id="IPR003660">
    <property type="entry name" value="HAMP_dom"/>
</dbReference>
<protein>
    <submittedName>
        <fullName evidence="9">Methyl-accepting chemotaxis protein</fullName>
    </submittedName>
</protein>
<evidence type="ECO:0000256" key="3">
    <source>
        <dbReference type="ARBA" id="ARBA00029447"/>
    </source>
</evidence>
<dbReference type="InterPro" id="IPR024478">
    <property type="entry name" value="HlyB_4HB_MCP"/>
</dbReference>
<dbReference type="AlphaFoldDB" id="A0A090IBR2"/>
<dbReference type="GO" id="GO:0016020">
    <property type="term" value="C:membrane"/>
    <property type="evidence" value="ECO:0007669"/>
    <property type="project" value="UniProtKB-SubCell"/>
</dbReference>
<comment type="subcellular location">
    <subcellularLocation>
        <location evidence="1">Membrane</location>
    </subcellularLocation>
</comment>
<keyword evidence="6" id="KW-0812">Transmembrane</keyword>
<organism evidence="9 10">
    <name type="scientific">Aliivibrio wodanis</name>
    <dbReference type="NCBI Taxonomy" id="80852"/>
    <lineage>
        <taxon>Bacteria</taxon>
        <taxon>Pseudomonadati</taxon>
        <taxon>Pseudomonadota</taxon>
        <taxon>Gammaproteobacteria</taxon>
        <taxon>Vibrionales</taxon>
        <taxon>Vibrionaceae</taxon>
        <taxon>Aliivibrio</taxon>
    </lineage>
</organism>
<keyword evidence="2 4" id="KW-0807">Transducer</keyword>
<dbReference type="SMART" id="SM00283">
    <property type="entry name" value="MA"/>
    <property type="match status" value="1"/>
</dbReference>
<feature type="region of interest" description="Disordered" evidence="5">
    <location>
        <begin position="323"/>
        <end position="342"/>
    </location>
</feature>
<name>A0A090IBR2_9GAMM</name>
<keyword evidence="6" id="KW-0472">Membrane</keyword>
<dbReference type="KEGG" id="awd:AWOD_II_0240"/>
<dbReference type="Proteomes" id="UP000032427">
    <property type="component" value="Chromosome 2"/>
</dbReference>
<proteinExistence type="inferred from homology"/>
<dbReference type="PROSITE" id="PS50885">
    <property type="entry name" value="HAMP"/>
    <property type="match status" value="1"/>
</dbReference>
<dbReference type="InterPro" id="IPR004089">
    <property type="entry name" value="MCPsignal_dom"/>
</dbReference>
<evidence type="ECO:0000259" key="8">
    <source>
        <dbReference type="PROSITE" id="PS50885"/>
    </source>
</evidence>
<dbReference type="PANTHER" id="PTHR32089:SF120">
    <property type="entry name" value="METHYL-ACCEPTING CHEMOTAXIS PROTEIN TLPQ"/>
    <property type="match status" value="1"/>
</dbReference>
<dbReference type="STRING" id="80852.AWOD_II_0240"/>
<gene>
    <name evidence="9" type="ORF">AWOD_II_0240</name>
</gene>
<feature type="domain" description="HAMP" evidence="8">
    <location>
        <begin position="212"/>
        <end position="266"/>
    </location>
</feature>
<evidence type="ECO:0000256" key="5">
    <source>
        <dbReference type="SAM" id="MobiDB-lite"/>
    </source>
</evidence>
<dbReference type="PANTHER" id="PTHR32089">
    <property type="entry name" value="METHYL-ACCEPTING CHEMOTAXIS PROTEIN MCPB"/>
    <property type="match status" value="1"/>
</dbReference>
<keyword evidence="6" id="KW-1133">Transmembrane helix</keyword>
<dbReference type="Gene3D" id="1.10.287.950">
    <property type="entry name" value="Methyl-accepting chemotaxis protein"/>
    <property type="match status" value="1"/>
</dbReference>
<keyword evidence="10" id="KW-1185">Reference proteome</keyword>
<accession>A0A090IBR2</accession>
<evidence type="ECO:0000256" key="4">
    <source>
        <dbReference type="PROSITE-ProRule" id="PRU00284"/>
    </source>
</evidence>
<evidence type="ECO:0000313" key="9">
    <source>
        <dbReference type="EMBL" id="CED56889.1"/>
    </source>
</evidence>
<dbReference type="HOGENOM" id="CLU_000445_107_27_6"/>
<reference evidence="10" key="1">
    <citation type="submission" date="2014-09" db="EMBL/GenBank/DDBJ databases">
        <authorList>
            <person name="Hjerde E."/>
        </authorList>
    </citation>
    <scope>NUCLEOTIDE SEQUENCE [LARGE SCALE GENOMIC DNA]</scope>
    <source>
        <strain evidence="10">06/09/139</strain>
    </source>
</reference>
<dbReference type="PROSITE" id="PS50111">
    <property type="entry name" value="CHEMOTAXIS_TRANSDUC_2"/>
    <property type="match status" value="1"/>
</dbReference>
<evidence type="ECO:0000256" key="6">
    <source>
        <dbReference type="SAM" id="Phobius"/>
    </source>
</evidence>
<dbReference type="Pfam" id="PF00672">
    <property type="entry name" value="HAMP"/>
    <property type="match status" value="1"/>
</dbReference>
<dbReference type="PRINTS" id="PR00260">
    <property type="entry name" value="CHEMTRNSDUCR"/>
</dbReference>
<evidence type="ECO:0000259" key="7">
    <source>
        <dbReference type="PROSITE" id="PS50111"/>
    </source>
</evidence>
<dbReference type="GO" id="GO:0004888">
    <property type="term" value="F:transmembrane signaling receptor activity"/>
    <property type="evidence" value="ECO:0007669"/>
    <property type="project" value="InterPro"/>
</dbReference>
<dbReference type="Pfam" id="PF12729">
    <property type="entry name" value="4HB_MCP_1"/>
    <property type="match status" value="1"/>
</dbReference>
<dbReference type="InterPro" id="IPR004090">
    <property type="entry name" value="Chemotax_Me-accpt_rcpt"/>
</dbReference>
<dbReference type="EMBL" id="LN554847">
    <property type="protein sequence ID" value="CED56889.1"/>
    <property type="molecule type" value="Genomic_DNA"/>
</dbReference>
<feature type="domain" description="Methyl-accepting transducer" evidence="7">
    <location>
        <begin position="271"/>
        <end position="507"/>
    </location>
</feature>
<sequence>MSYKNLVVRNKIAVVFAAISLVMIAFAIFLLQELNKVESEVINFADSTVPSVISVENLYFEMSVLRRSQYASLTYSDYNDGLKALFNRQTMTEQKIKNMLESYDRTVAGGNERRVFDTVLRSWKNYSSILSDFNQLVKSRNLDKAHKELVTSLDEFEAVGAAMDALVEINLGFIANNRTEIIRSVDSVTTATKVSFSALILFMIAITFFLARQICRPLNLVVEQSKAIAAGDLTFCLQRDEIGNDELGELADTNIEMQNQLRVLIEDTISAVTQLSAAVEEMSAISEQSARGMQQQQSDITTVAAAMEEMKATVAEVANNTETASTSALEASEEAKQGNQDVQSNIEQIQIVSRDIEQAGELVEELERESNNISVVVEVIRGIADQTNLLALNAAIEAARAGEQGRGFAVVADEVRSLAGRTQSSTTEIVEIIEKLQASATHAKAATDQSCSKIRICVEQSVQTGNSIQMIEETMMKVTDTSIQIASACSQQDSVTEELGRNIQSMSLSASEVALGAEQTAQSSVELAQLATTLQASLSRFKV</sequence>
<dbReference type="GeneID" id="28542485"/>
<dbReference type="GO" id="GO:0007165">
    <property type="term" value="P:signal transduction"/>
    <property type="evidence" value="ECO:0007669"/>
    <property type="project" value="UniProtKB-KW"/>
</dbReference>